<comment type="caution">
    <text evidence="3">The sequence shown here is derived from an EMBL/GenBank/DDBJ whole genome shotgun (WGS) entry which is preliminary data.</text>
</comment>
<reference evidence="3 4" key="1">
    <citation type="submission" date="2023-06" db="EMBL/GenBank/DDBJ databases">
        <title>Draft genome sequence of Novosphingobium sp. strain IK01.</title>
        <authorList>
            <person name="Hatamoto M."/>
            <person name="Ikarashi T."/>
            <person name="Yamaguchi T."/>
        </authorList>
    </citation>
    <scope>NUCLEOTIDE SEQUENCE [LARGE SCALE GENOMIC DNA]</scope>
    <source>
        <strain evidence="3 4">IK01</strain>
    </source>
</reference>
<dbReference type="InterPro" id="IPR018247">
    <property type="entry name" value="EF_Hand_1_Ca_BS"/>
</dbReference>
<dbReference type="InterPro" id="IPR002048">
    <property type="entry name" value="EF_hand_dom"/>
</dbReference>
<sequence length="154" mass="16457">MLGGLGALLLVAAGVFWWQGQAAVQATAPVIAGPSAEAPPDDGADEALPSADPGDMAGPALPHASEQTREQRRFDRLDRDRDGRITRNEMLAPRVKDFRKLDVDGNNLLTFEEWAVATGNRFKAADANGDGVLERGEYAATKAKAAKKPVCRCK</sequence>
<gene>
    <name evidence="3" type="ORF">NUTIK01_08300</name>
</gene>
<feature type="region of interest" description="Disordered" evidence="1">
    <location>
        <begin position="33"/>
        <end position="81"/>
    </location>
</feature>
<dbReference type="Proteomes" id="UP001187221">
    <property type="component" value="Unassembled WGS sequence"/>
</dbReference>
<dbReference type="PROSITE" id="PS50222">
    <property type="entry name" value="EF_HAND_2"/>
    <property type="match status" value="1"/>
</dbReference>
<evidence type="ECO:0000313" key="4">
    <source>
        <dbReference type="Proteomes" id="UP001187221"/>
    </source>
</evidence>
<dbReference type="PROSITE" id="PS00018">
    <property type="entry name" value="EF_HAND_1"/>
    <property type="match status" value="2"/>
</dbReference>
<evidence type="ECO:0000313" key="3">
    <source>
        <dbReference type="EMBL" id="GMM60053.1"/>
    </source>
</evidence>
<dbReference type="Gene3D" id="1.10.238.10">
    <property type="entry name" value="EF-hand"/>
    <property type="match status" value="1"/>
</dbReference>
<feature type="domain" description="EF-hand" evidence="2">
    <location>
        <begin position="65"/>
        <end position="100"/>
    </location>
</feature>
<feature type="compositionally biased region" description="Basic and acidic residues" evidence="1">
    <location>
        <begin position="66"/>
        <end position="81"/>
    </location>
</feature>
<accession>A0ABQ6P450</accession>
<dbReference type="SUPFAM" id="SSF47473">
    <property type="entry name" value="EF-hand"/>
    <property type="match status" value="1"/>
</dbReference>
<evidence type="ECO:0000259" key="2">
    <source>
        <dbReference type="PROSITE" id="PS50222"/>
    </source>
</evidence>
<protein>
    <recommendedName>
        <fullName evidence="2">EF-hand domain-containing protein</fullName>
    </recommendedName>
</protein>
<evidence type="ECO:0000256" key="1">
    <source>
        <dbReference type="SAM" id="MobiDB-lite"/>
    </source>
</evidence>
<proteinExistence type="predicted"/>
<keyword evidence="4" id="KW-1185">Reference proteome</keyword>
<name>A0ABQ6P450_9SPHN</name>
<dbReference type="Pfam" id="PF13202">
    <property type="entry name" value="EF-hand_5"/>
    <property type="match status" value="3"/>
</dbReference>
<organism evidence="3 4">
    <name type="scientific">Novosphingobium pituita</name>
    <dbReference type="NCBI Taxonomy" id="3056842"/>
    <lineage>
        <taxon>Bacteria</taxon>
        <taxon>Pseudomonadati</taxon>
        <taxon>Pseudomonadota</taxon>
        <taxon>Alphaproteobacteria</taxon>
        <taxon>Sphingomonadales</taxon>
        <taxon>Sphingomonadaceae</taxon>
        <taxon>Novosphingobium</taxon>
    </lineage>
</organism>
<dbReference type="InterPro" id="IPR011992">
    <property type="entry name" value="EF-hand-dom_pair"/>
</dbReference>
<dbReference type="EMBL" id="BTFW01000001">
    <property type="protein sequence ID" value="GMM60053.1"/>
    <property type="molecule type" value="Genomic_DNA"/>
</dbReference>